<dbReference type="Pfam" id="PF10840">
    <property type="entry name" value="DUF2645"/>
    <property type="match status" value="1"/>
</dbReference>
<dbReference type="OrthoDB" id="6497428at2"/>
<dbReference type="EMBL" id="CP007044">
    <property type="protein sequence ID" value="AHG22863.1"/>
    <property type="molecule type" value="Genomic_DNA"/>
</dbReference>
<proteinExistence type="predicted"/>
<keyword evidence="1" id="KW-1133">Transmembrane helix</keyword>
<accession>W0LGA2</accession>
<dbReference type="AlphaFoldDB" id="W0LGA2"/>
<dbReference type="RefSeq" id="WP_024913677.1">
    <property type="nucleotide sequence ID" value="NZ_CP007044.2"/>
</dbReference>
<keyword evidence="1" id="KW-0812">Transmembrane</keyword>
<feature type="transmembrane region" description="Helical" evidence="1">
    <location>
        <begin position="56"/>
        <end position="73"/>
    </location>
</feature>
<dbReference type="Proteomes" id="UP000019030">
    <property type="component" value="Chromosome"/>
</dbReference>
<keyword evidence="1" id="KW-0472">Membrane</keyword>
<evidence type="ECO:0008006" key="4">
    <source>
        <dbReference type="Google" id="ProtNLM"/>
    </source>
</evidence>
<organism evidence="2 3">
    <name type="scientific">Chania multitudinisentens RB-25</name>
    <dbReference type="NCBI Taxonomy" id="1441930"/>
    <lineage>
        <taxon>Bacteria</taxon>
        <taxon>Pseudomonadati</taxon>
        <taxon>Pseudomonadota</taxon>
        <taxon>Gammaproteobacteria</taxon>
        <taxon>Enterobacterales</taxon>
        <taxon>Yersiniaceae</taxon>
        <taxon>Chania</taxon>
    </lineage>
</organism>
<protein>
    <recommendedName>
        <fullName evidence="4">Inner membrane protein</fullName>
    </recommendedName>
</protein>
<evidence type="ECO:0000313" key="3">
    <source>
        <dbReference type="Proteomes" id="UP000019030"/>
    </source>
</evidence>
<gene>
    <name evidence="2" type="ORF">Z042_15945</name>
</gene>
<name>W0LGA2_9GAMM</name>
<reference evidence="2 3" key="1">
    <citation type="submission" date="2014-01" db="EMBL/GenBank/DDBJ databases">
        <title>Isolation of Serratia multitudinisentens RB-25 from Ex-Landfill site.</title>
        <authorList>
            <person name="Robson E.H.J."/>
        </authorList>
    </citation>
    <scope>NUCLEOTIDE SEQUENCE [LARGE SCALE GENOMIC DNA]</scope>
    <source>
        <strain evidence="2 3">RB-25</strain>
    </source>
</reference>
<reference evidence="2 3" key="2">
    <citation type="submission" date="2015-03" db="EMBL/GenBank/DDBJ databases">
        <authorList>
            <person name="Chan K.-G."/>
        </authorList>
    </citation>
    <scope>NUCLEOTIDE SEQUENCE [LARGE SCALE GENOMIC DNA]</scope>
    <source>
        <strain evidence="2 3">RB-25</strain>
    </source>
</reference>
<feature type="transmembrane region" description="Helical" evidence="1">
    <location>
        <begin position="7"/>
        <end position="28"/>
    </location>
</feature>
<evidence type="ECO:0000256" key="1">
    <source>
        <dbReference type="SAM" id="Phobius"/>
    </source>
</evidence>
<evidence type="ECO:0000313" key="2">
    <source>
        <dbReference type="EMBL" id="AHG22863.1"/>
    </source>
</evidence>
<dbReference type="STRING" id="1441930.Z042_15945"/>
<feature type="transmembrane region" description="Helical" evidence="1">
    <location>
        <begin position="85"/>
        <end position="101"/>
    </location>
</feature>
<dbReference type="InterPro" id="IPR022553">
    <property type="entry name" value="DUF2645"/>
</dbReference>
<dbReference type="HOGENOM" id="CLU_173277_0_0_6"/>
<sequence>MKKYQKRLFEILSLGGYFVLVYLCMQVFNMGEYDWMLEPGDSICSLPADPDDLRDITSPLFLFLLGTPLLIALIRDILFKDLFKVLLYGFGLAVVIAYWWWSFWGQYAACAA</sequence>
<dbReference type="PATRIC" id="fig|1441930.4.peg.3142"/>
<dbReference type="KEGG" id="sfo:Z042_15945"/>
<keyword evidence="3" id="KW-1185">Reference proteome</keyword>